<feature type="transmembrane region" description="Helical" evidence="6">
    <location>
        <begin position="267"/>
        <end position="287"/>
    </location>
</feature>
<dbReference type="PROSITE" id="PS50850">
    <property type="entry name" value="MFS"/>
    <property type="match status" value="1"/>
</dbReference>
<accession>A0ABR6GX34</accession>
<feature type="compositionally biased region" description="Low complexity" evidence="5">
    <location>
        <begin position="12"/>
        <end position="22"/>
    </location>
</feature>
<dbReference type="CDD" id="cd17393">
    <property type="entry name" value="MFS_MosC_like"/>
    <property type="match status" value="1"/>
</dbReference>
<protein>
    <submittedName>
        <fullName evidence="8">MFS family arabinose efflux permease</fullName>
    </submittedName>
</protein>
<keyword evidence="9" id="KW-1185">Reference proteome</keyword>
<evidence type="ECO:0000256" key="1">
    <source>
        <dbReference type="ARBA" id="ARBA00004141"/>
    </source>
</evidence>
<feature type="transmembrane region" description="Helical" evidence="6">
    <location>
        <begin position="170"/>
        <end position="189"/>
    </location>
</feature>
<feature type="transmembrane region" description="Helical" evidence="6">
    <location>
        <begin position="355"/>
        <end position="376"/>
    </location>
</feature>
<dbReference type="SUPFAM" id="SSF103473">
    <property type="entry name" value="MFS general substrate transporter"/>
    <property type="match status" value="1"/>
</dbReference>
<comment type="caution">
    <text evidence="8">The sequence shown here is derived from an EMBL/GenBank/DDBJ whole genome shotgun (WGS) entry which is preliminary data.</text>
</comment>
<gene>
    <name evidence="8" type="ORF">FHS28_004092</name>
</gene>
<feature type="domain" description="Major facilitator superfamily (MFS) profile" evidence="7">
    <location>
        <begin position="234"/>
        <end position="410"/>
    </location>
</feature>
<dbReference type="Proteomes" id="UP000574369">
    <property type="component" value="Unassembled WGS sequence"/>
</dbReference>
<keyword evidence="2 6" id="KW-0812">Transmembrane</keyword>
<feature type="transmembrane region" description="Helical" evidence="6">
    <location>
        <begin position="131"/>
        <end position="149"/>
    </location>
</feature>
<dbReference type="InterPro" id="IPR051788">
    <property type="entry name" value="MFS_Transporter"/>
</dbReference>
<feature type="transmembrane region" description="Helical" evidence="6">
    <location>
        <begin position="43"/>
        <end position="63"/>
    </location>
</feature>
<dbReference type="Pfam" id="PF07690">
    <property type="entry name" value="MFS_1"/>
    <property type="match status" value="1"/>
</dbReference>
<feature type="transmembrane region" description="Helical" evidence="6">
    <location>
        <begin position="324"/>
        <end position="343"/>
    </location>
</feature>
<dbReference type="RefSeq" id="WP_246410394.1">
    <property type="nucleotide sequence ID" value="NZ_JACHXO010000008.1"/>
</dbReference>
<feature type="transmembrane region" description="Helical" evidence="6">
    <location>
        <begin position="106"/>
        <end position="125"/>
    </location>
</feature>
<sequence>MSVTSQAGPTGADGSSSHAASGPIPPESERSDAAHNDRPENRLAVRLAFLVAGFGVACWAPLVPFARHRLAIDEGALGALLLCLGLGSVSAMVMAGMISARYGTKALIVASGLGMALVLPLLSVLSTPLTLGVALAVFGACLGSLDVAMNVNAVEVEKQSRRPLMSGFHALYSVGGFAGAGFMTLLLSLDFEPLHATLLGGVLMAAAMLMAWPYLLITASASHGPLFVAPRGIVLLLAALAGVTFLVEGAVLDWSALLMTSTNLVSTAHGGLGFMLFSVAMTVGRFTGDALVSRLGDRTTLIAGGLLGALGVAVVILAPVAALAAVGFVMVGLGASNLVPVLFRRAGQQSAMPPAFAVAAVTTTGYAGVLLGPALIGFIAQGVGLSTAFWLLAGLLCLVPVSAGRVARAP</sequence>
<feature type="transmembrane region" description="Helical" evidence="6">
    <location>
        <begin position="195"/>
        <end position="216"/>
    </location>
</feature>
<dbReference type="InterPro" id="IPR020846">
    <property type="entry name" value="MFS_dom"/>
</dbReference>
<evidence type="ECO:0000313" key="8">
    <source>
        <dbReference type="EMBL" id="MBB3196670.1"/>
    </source>
</evidence>
<feature type="transmembrane region" description="Helical" evidence="6">
    <location>
        <begin position="388"/>
        <end position="407"/>
    </location>
</feature>
<dbReference type="InterPro" id="IPR011701">
    <property type="entry name" value="MFS"/>
</dbReference>
<keyword evidence="3 6" id="KW-1133">Transmembrane helix</keyword>
<evidence type="ECO:0000256" key="5">
    <source>
        <dbReference type="SAM" id="MobiDB-lite"/>
    </source>
</evidence>
<dbReference type="InterPro" id="IPR036259">
    <property type="entry name" value="MFS_trans_sf"/>
</dbReference>
<dbReference type="Gene3D" id="1.20.1250.20">
    <property type="entry name" value="MFS general substrate transporter like domains"/>
    <property type="match status" value="2"/>
</dbReference>
<keyword evidence="4 6" id="KW-0472">Membrane</keyword>
<evidence type="ECO:0000313" key="9">
    <source>
        <dbReference type="Proteomes" id="UP000574369"/>
    </source>
</evidence>
<evidence type="ECO:0000256" key="2">
    <source>
        <dbReference type="ARBA" id="ARBA00022692"/>
    </source>
</evidence>
<comment type="subcellular location">
    <subcellularLocation>
        <location evidence="1">Membrane</location>
        <topology evidence="1">Multi-pass membrane protein</topology>
    </subcellularLocation>
</comment>
<dbReference type="PANTHER" id="PTHR23514:SF13">
    <property type="entry name" value="INNER MEMBRANE PROTEIN YBJJ"/>
    <property type="match status" value="1"/>
</dbReference>
<dbReference type="EMBL" id="JACHXO010000008">
    <property type="protein sequence ID" value="MBB3196670.1"/>
    <property type="molecule type" value="Genomic_DNA"/>
</dbReference>
<evidence type="ECO:0000256" key="3">
    <source>
        <dbReference type="ARBA" id="ARBA00022989"/>
    </source>
</evidence>
<feature type="region of interest" description="Disordered" evidence="5">
    <location>
        <begin position="1"/>
        <end position="36"/>
    </location>
</feature>
<dbReference type="PANTHER" id="PTHR23514">
    <property type="entry name" value="BYPASS OF STOP CODON PROTEIN 6"/>
    <property type="match status" value="1"/>
</dbReference>
<feature type="transmembrane region" description="Helical" evidence="6">
    <location>
        <begin position="299"/>
        <end position="318"/>
    </location>
</feature>
<evidence type="ECO:0000256" key="4">
    <source>
        <dbReference type="ARBA" id="ARBA00023136"/>
    </source>
</evidence>
<organism evidence="8 9">
    <name type="scientific">Roseateles terrae</name>
    <dbReference type="NCBI Taxonomy" id="431060"/>
    <lineage>
        <taxon>Bacteria</taxon>
        <taxon>Pseudomonadati</taxon>
        <taxon>Pseudomonadota</taxon>
        <taxon>Betaproteobacteria</taxon>
        <taxon>Burkholderiales</taxon>
        <taxon>Sphaerotilaceae</taxon>
        <taxon>Roseateles</taxon>
    </lineage>
</organism>
<evidence type="ECO:0000259" key="7">
    <source>
        <dbReference type="PROSITE" id="PS50850"/>
    </source>
</evidence>
<reference evidence="8 9" key="1">
    <citation type="submission" date="2020-08" db="EMBL/GenBank/DDBJ databases">
        <title>Genomic Encyclopedia of Type Strains, Phase III (KMG-III): the genomes of soil and plant-associated and newly described type strains.</title>
        <authorList>
            <person name="Whitman W."/>
        </authorList>
    </citation>
    <scope>NUCLEOTIDE SEQUENCE [LARGE SCALE GENOMIC DNA]</scope>
    <source>
        <strain evidence="8 9">CECT 7247</strain>
    </source>
</reference>
<feature type="transmembrane region" description="Helical" evidence="6">
    <location>
        <begin position="228"/>
        <end position="247"/>
    </location>
</feature>
<feature type="transmembrane region" description="Helical" evidence="6">
    <location>
        <begin position="75"/>
        <end position="94"/>
    </location>
</feature>
<proteinExistence type="predicted"/>
<name>A0ABR6GX34_9BURK</name>
<feature type="compositionally biased region" description="Basic and acidic residues" evidence="5">
    <location>
        <begin position="27"/>
        <end position="36"/>
    </location>
</feature>
<evidence type="ECO:0000256" key="6">
    <source>
        <dbReference type="SAM" id="Phobius"/>
    </source>
</evidence>